<sequence>MPFFACLTLHPAFKISLSFFHPAMSSSSLSPAPMDPNERRLLALEEIDNAKFGWYHIRAVAIAGIGFFTDAYDIFAINVVSVCLGYVYYRDVTHKATLPSHLDEALKVGTSAGAVFGQLFFGWLSDRYGRRKIYGFELIIIIFATVATALSGGGPAFHAVGAIIFWRLLLGIGIGGDYPQSAIITSEFASTRHRGRMMAAVFSMQGLGIVAGAIVFLISVLGFKHSIKADELLYPFPTSGAAGNVGLPSVDKIWRLVIGIGAIPAVIALYFRLTIPETPRYTIDIEKNIEAGKKTTRDFLNGIGHADTEAVTLEDHVDEIPSASTRDFFRHFMQWKHGKVLLGTAFSWFFLDIAFYGLGLNNSIVLQAIGYAGQHDVYLNLRNIAVGNIILNLVGSLPGYWVSVAFIDTIGRKPIQIGGFAILTTLFLVLGCAYWPLHDQESKAGFIALFVMAQFFFNFGPNTTTFVVPGEVFPTRYRSTAHGISAASGKTGAIMAQVIFSPLANRGGKNQWLNHILQIFAAFMFLGFLSSFLIPETNGKTLEELSGENQRRFIPMERQADSPASSGSIAQLVDLPKVS</sequence>
<dbReference type="Proteomes" id="UP000186594">
    <property type="component" value="Unassembled WGS sequence"/>
</dbReference>
<protein>
    <submittedName>
        <fullName evidence="9">Repressible high-affinity phosphate permease</fullName>
    </submittedName>
</protein>
<feature type="transmembrane region" description="Helical" evidence="7">
    <location>
        <begin position="512"/>
        <end position="534"/>
    </location>
</feature>
<evidence type="ECO:0000256" key="6">
    <source>
        <dbReference type="ARBA" id="ARBA00023136"/>
    </source>
</evidence>
<feature type="transmembrane region" description="Helical" evidence="7">
    <location>
        <begin position="340"/>
        <end position="358"/>
    </location>
</feature>
<evidence type="ECO:0000256" key="7">
    <source>
        <dbReference type="SAM" id="Phobius"/>
    </source>
</evidence>
<dbReference type="InterPro" id="IPR020846">
    <property type="entry name" value="MFS_dom"/>
</dbReference>
<proteinExistence type="predicted"/>
<dbReference type="NCBIfam" id="TIGR00887">
    <property type="entry name" value="2A0109"/>
    <property type="match status" value="1"/>
</dbReference>
<keyword evidence="5 7" id="KW-1133">Transmembrane helix</keyword>
<feature type="domain" description="Major facilitator superfamily (MFS) profile" evidence="8">
    <location>
        <begin position="59"/>
        <end position="539"/>
    </location>
</feature>
<evidence type="ECO:0000256" key="4">
    <source>
        <dbReference type="ARBA" id="ARBA00022692"/>
    </source>
</evidence>
<keyword evidence="4 7" id="KW-0812">Transmembrane</keyword>
<dbReference type="PROSITE" id="PS00217">
    <property type="entry name" value="SUGAR_TRANSPORT_2"/>
    <property type="match status" value="1"/>
</dbReference>
<dbReference type="PROSITE" id="PS50850">
    <property type="entry name" value="MFS"/>
    <property type="match status" value="1"/>
</dbReference>
<dbReference type="GO" id="GO:0006797">
    <property type="term" value="P:polyphosphate metabolic process"/>
    <property type="evidence" value="ECO:0007669"/>
    <property type="project" value="EnsemblFungi"/>
</dbReference>
<dbReference type="InterPro" id="IPR004738">
    <property type="entry name" value="Phos_permease"/>
</dbReference>
<dbReference type="GO" id="GO:0006817">
    <property type="term" value="P:phosphate ion transport"/>
    <property type="evidence" value="ECO:0007669"/>
    <property type="project" value="UniProtKB-KW"/>
</dbReference>
<dbReference type="AlphaFoldDB" id="A0A1U7LNR4"/>
<feature type="transmembrane region" description="Helical" evidence="7">
    <location>
        <begin position="419"/>
        <end position="437"/>
    </location>
</feature>
<dbReference type="SUPFAM" id="SSF103473">
    <property type="entry name" value="MFS general substrate transporter"/>
    <property type="match status" value="1"/>
</dbReference>
<dbReference type="InterPro" id="IPR005829">
    <property type="entry name" value="Sugar_transporter_CS"/>
</dbReference>
<dbReference type="GO" id="GO:0005886">
    <property type="term" value="C:plasma membrane"/>
    <property type="evidence" value="ECO:0007669"/>
    <property type="project" value="EnsemblFungi"/>
</dbReference>
<evidence type="ECO:0000313" key="9">
    <source>
        <dbReference type="EMBL" id="OLL24310.1"/>
    </source>
</evidence>
<evidence type="ECO:0000256" key="3">
    <source>
        <dbReference type="ARBA" id="ARBA00022592"/>
    </source>
</evidence>
<dbReference type="InterPro" id="IPR005828">
    <property type="entry name" value="MFS_sugar_transport-like"/>
</dbReference>
<keyword evidence="2" id="KW-0813">Transport</keyword>
<dbReference type="STRING" id="1198029.A0A1U7LNR4"/>
<dbReference type="Gene3D" id="1.20.1250.20">
    <property type="entry name" value="MFS general substrate transporter like domains"/>
    <property type="match status" value="2"/>
</dbReference>
<dbReference type="GO" id="GO:0097079">
    <property type="term" value="F:selenite:proton symporter activity"/>
    <property type="evidence" value="ECO:0007669"/>
    <property type="project" value="EnsemblFungi"/>
</dbReference>
<feature type="transmembrane region" description="Helical" evidence="7">
    <location>
        <begin position="384"/>
        <end position="407"/>
    </location>
</feature>
<name>A0A1U7LNR4_NEOID</name>
<dbReference type="PANTHER" id="PTHR24064">
    <property type="entry name" value="SOLUTE CARRIER FAMILY 22 MEMBER"/>
    <property type="match status" value="1"/>
</dbReference>
<keyword evidence="6 7" id="KW-0472">Membrane</keyword>
<feature type="transmembrane region" description="Helical" evidence="7">
    <location>
        <begin position="133"/>
        <end position="150"/>
    </location>
</feature>
<dbReference type="GO" id="GO:0097080">
    <property type="term" value="P:plasma membrane selenite transport"/>
    <property type="evidence" value="ECO:0007669"/>
    <property type="project" value="EnsemblFungi"/>
</dbReference>
<dbReference type="CDD" id="cd17364">
    <property type="entry name" value="MFS_PhT"/>
    <property type="match status" value="1"/>
</dbReference>
<feature type="transmembrane region" description="Helical" evidence="7">
    <location>
        <begin position="55"/>
        <end position="88"/>
    </location>
</feature>
<dbReference type="OrthoDB" id="433512at2759"/>
<evidence type="ECO:0000256" key="5">
    <source>
        <dbReference type="ARBA" id="ARBA00022989"/>
    </source>
</evidence>
<feature type="transmembrane region" description="Helical" evidence="7">
    <location>
        <begin position="443"/>
        <end position="460"/>
    </location>
</feature>
<comment type="caution">
    <text evidence="9">The sequence shown here is derived from an EMBL/GenBank/DDBJ whole genome shotgun (WGS) entry which is preliminary data.</text>
</comment>
<evidence type="ECO:0000256" key="2">
    <source>
        <dbReference type="ARBA" id="ARBA00022448"/>
    </source>
</evidence>
<organism evidence="9 10">
    <name type="scientific">Neolecta irregularis (strain DAH-3)</name>
    <dbReference type="NCBI Taxonomy" id="1198029"/>
    <lineage>
        <taxon>Eukaryota</taxon>
        <taxon>Fungi</taxon>
        <taxon>Dikarya</taxon>
        <taxon>Ascomycota</taxon>
        <taxon>Taphrinomycotina</taxon>
        <taxon>Neolectales</taxon>
        <taxon>Neolectaceae</taxon>
        <taxon>Neolecta</taxon>
    </lineage>
</organism>
<keyword evidence="10" id="KW-1185">Reference proteome</keyword>
<dbReference type="InterPro" id="IPR036259">
    <property type="entry name" value="MFS_trans_sf"/>
</dbReference>
<dbReference type="OMA" id="DKMWRVV"/>
<keyword evidence="3" id="KW-0592">Phosphate transport</keyword>
<dbReference type="EMBL" id="LXFE01000882">
    <property type="protein sequence ID" value="OLL24310.1"/>
    <property type="molecule type" value="Genomic_DNA"/>
</dbReference>
<evidence type="ECO:0000259" key="8">
    <source>
        <dbReference type="PROSITE" id="PS50850"/>
    </source>
</evidence>
<feature type="transmembrane region" description="Helical" evidence="7">
    <location>
        <begin position="156"/>
        <end position="176"/>
    </location>
</feature>
<feature type="transmembrane region" description="Helical" evidence="7">
    <location>
        <begin position="253"/>
        <end position="271"/>
    </location>
</feature>
<dbReference type="GO" id="GO:0005315">
    <property type="term" value="F:phosphate transmembrane transporter activity"/>
    <property type="evidence" value="ECO:0007669"/>
    <property type="project" value="EnsemblFungi"/>
</dbReference>
<evidence type="ECO:0000313" key="10">
    <source>
        <dbReference type="Proteomes" id="UP000186594"/>
    </source>
</evidence>
<evidence type="ECO:0000256" key="1">
    <source>
        <dbReference type="ARBA" id="ARBA00004141"/>
    </source>
</evidence>
<reference evidence="9 10" key="1">
    <citation type="submission" date="2016-04" db="EMBL/GenBank/DDBJ databases">
        <title>Evolutionary innovation and constraint leading to complex multicellularity in the Ascomycota.</title>
        <authorList>
            <person name="Cisse O."/>
            <person name="Nguyen A."/>
            <person name="Hewitt D.A."/>
            <person name="Jedd G."/>
            <person name="Stajich J.E."/>
        </authorList>
    </citation>
    <scope>NUCLEOTIDE SEQUENCE [LARGE SCALE GENOMIC DNA]</scope>
    <source>
        <strain evidence="9 10">DAH-3</strain>
    </source>
</reference>
<dbReference type="Pfam" id="PF00083">
    <property type="entry name" value="Sugar_tr"/>
    <property type="match status" value="1"/>
</dbReference>
<comment type="subcellular location">
    <subcellularLocation>
        <location evidence="1">Membrane</location>
        <topology evidence="1">Multi-pass membrane protein</topology>
    </subcellularLocation>
</comment>
<gene>
    <name evidence="9" type="ORF">NEOLI_003442</name>
</gene>
<accession>A0A1U7LNR4</accession>
<feature type="transmembrane region" description="Helical" evidence="7">
    <location>
        <begin position="197"/>
        <end position="223"/>
    </location>
</feature>
<dbReference type="GO" id="GO:0005384">
    <property type="term" value="F:manganese ion transmembrane transporter activity"/>
    <property type="evidence" value="ECO:0007669"/>
    <property type="project" value="EnsemblFungi"/>
</dbReference>